<reference evidence="6 7" key="1">
    <citation type="journal article" date="2008" name="Nature">
        <title>The Trichoplax genome and the nature of placozoans.</title>
        <authorList>
            <person name="Srivastava M."/>
            <person name="Begovic E."/>
            <person name="Chapman J."/>
            <person name="Putnam N.H."/>
            <person name="Hellsten U."/>
            <person name="Kawashima T."/>
            <person name="Kuo A."/>
            <person name="Mitros T."/>
            <person name="Salamov A."/>
            <person name="Carpenter M.L."/>
            <person name="Signorovitch A.Y."/>
            <person name="Moreno M.A."/>
            <person name="Kamm K."/>
            <person name="Grimwood J."/>
            <person name="Schmutz J."/>
            <person name="Shapiro H."/>
            <person name="Grigoriev I.V."/>
            <person name="Buss L.W."/>
            <person name="Schierwater B."/>
            <person name="Dellaporta S.L."/>
            <person name="Rokhsar D.S."/>
        </authorList>
    </citation>
    <scope>NUCLEOTIDE SEQUENCE [LARGE SCALE GENOMIC DNA]</scope>
    <source>
        <strain evidence="6 7">Grell-BS-1999</strain>
    </source>
</reference>
<feature type="region of interest" description="Disordered" evidence="4">
    <location>
        <begin position="1286"/>
        <end position="1332"/>
    </location>
</feature>
<evidence type="ECO:0000256" key="1">
    <source>
        <dbReference type="ARBA" id="ARBA00004370"/>
    </source>
</evidence>
<feature type="region of interest" description="Disordered" evidence="4">
    <location>
        <begin position="970"/>
        <end position="1004"/>
    </location>
</feature>
<evidence type="ECO:0000256" key="2">
    <source>
        <dbReference type="ARBA" id="ARBA00023136"/>
    </source>
</evidence>
<dbReference type="GO" id="GO:0034066">
    <property type="term" value="C:Ric1-Rgp1 guanyl-nucleotide exchange factor complex"/>
    <property type="evidence" value="ECO:0000318"/>
    <property type="project" value="GO_Central"/>
</dbReference>
<accession>B3S2J8</accession>
<dbReference type="eggNOG" id="KOG2006">
    <property type="taxonomic scope" value="Eukaryota"/>
</dbReference>
<dbReference type="EMBL" id="DS985247">
    <property type="protein sequence ID" value="EDV23434.1"/>
    <property type="molecule type" value="Genomic_DNA"/>
</dbReference>
<dbReference type="SUPFAM" id="SSF50978">
    <property type="entry name" value="WD40 repeat-like"/>
    <property type="match status" value="1"/>
</dbReference>
<dbReference type="PANTHER" id="PTHR22746:SF10">
    <property type="entry name" value="GUANINE NUCLEOTIDE EXCHANGE FACTOR SUBUNIT RIC1"/>
    <property type="match status" value="1"/>
</dbReference>
<dbReference type="KEGG" id="tad:TRIADDRAFT_58051"/>
<keyword evidence="7" id="KW-1185">Reference proteome</keyword>
<dbReference type="HOGENOM" id="CLU_002060_3_1_1"/>
<comment type="subcellular location">
    <subcellularLocation>
        <location evidence="1">Membrane</location>
    </subcellularLocation>
</comment>
<dbReference type="Proteomes" id="UP000009022">
    <property type="component" value="Unassembled WGS sequence"/>
</dbReference>
<dbReference type="GO" id="GO:0006886">
    <property type="term" value="P:intracellular protein transport"/>
    <property type="evidence" value="ECO:0000318"/>
    <property type="project" value="GO_Central"/>
</dbReference>
<dbReference type="Gene3D" id="2.130.10.10">
    <property type="entry name" value="YVTN repeat-like/Quinoprotein amine dehydrogenase"/>
    <property type="match status" value="1"/>
</dbReference>
<feature type="compositionally biased region" description="Polar residues" evidence="4">
    <location>
        <begin position="1300"/>
        <end position="1324"/>
    </location>
</feature>
<keyword evidence="2" id="KW-0472">Membrane</keyword>
<feature type="compositionally biased region" description="Polar residues" evidence="4">
    <location>
        <begin position="972"/>
        <end position="982"/>
    </location>
</feature>
<evidence type="ECO:0000259" key="5">
    <source>
        <dbReference type="Pfam" id="PF07064"/>
    </source>
</evidence>
<feature type="compositionally biased region" description="Polar residues" evidence="4">
    <location>
        <begin position="989"/>
        <end position="1004"/>
    </location>
</feature>
<dbReference type="Pfam" id="PF07064">
    <property type="entry name" value="RIC1"/>
    <property type="match status" value="1"/>
</dbReference>
<dbReference type="InterPro" id="IPR009771">
    <property type="entry name" value="RIC1_C"/>
</dbReference>
<feature type="domain" description="RIC1 C-terminal alpha solenoid region" evidence="5">
    <location>
        <begin position="809"/>
        <end position="974"/>
    </location>
</feature>
<dbReference type="FunCoup" id="B3S2J8">
    <property type="interactions" value="2010"/>
</dbReference>
<dbReference type="PANTHER" id="PTHR22746">
    <property type="entry name" value="RAB6A-GEF COMPLEX PARTNER PROTEIN 1"/>
    <property type="match status" value="1"/>
</dbReference>
<dbReference type="GO" id="GO:0000139">
    <property type="term" value="C:Golgi membrane"/>
    <property type="evidence" value="ECO:0000318"/>
    <property type="project" value="GO_Central"/>
</dbReference>
<proteinExistence type="predicted"/>
<dbReference type="InterPro" id="IPR040096">
    <property type="entry name" value="Ric1"/>
</dbReference>
<gene>
    <name evidence="6" type="ORF">TRIADDRAFT_58051</name>
</gene>
<evidence type="ECO:0000256" key="4">
    <source>
        <dbReference type="SAM" id="MobiDB-lite"/>
    </source>
</evidence>
<dbReference type="OrthoDB" id="67540at2759"/>
<dbReference type="InterPro" id="IPR036322">
    <property type="entry name" value="WD40_repeat_dom_sf"/>
</dbReference>
<dbReference type="InterPro" id="IPR015943">
    <property type="entry name" value="WD40/YVTN_repeat-like_dom_sf"/>
</dbReference>
<evidence type="ECO:0000256" key="3">
    <source>
        <dbReference type="ARBA" id="ARBA00029879"/>
    </source>
</evidence>
<dbReference type="RefSeq" id="XP_002114344.1">
    <property type="nucleotide sequence ID" value="XM_002114308.1"/>
</dbReference>
<dbReference type="CTD" id="6755229"/>
<dbReference type="GO" id="GO:0042147">
    <property type="term" value="P:retrograde transport, endosome to Golgi"/>
    <property type="evidence" value="ECO:0000318"/>
    <property type="project" value="GO_Central"/>
</dbReference>
<protein>
    <recommendedName>
        <fullName evidence="3">Protein RIC1 homolog</fullName>
    </recommendedName>
</protein>
<dbReference type="GeneID" id="6755229"/>
<evidence type="ECO:0000313" key="7">
    <source>
        <dbReference type="Proteomes" id="UP000009022"/>
    </source>
</evidence>
<dbReference type="OMA" id="MVYDRAM"/>
<dbReference type="STRING" id="10228.B3S2J8"/>
<organism evidence="6 7">
    <name type="scientific">Trichoplax adhaerens</name>
    <name type="common">Trichoplax reptans</name>
    <dbReference type="NCBI Taxonomy" id="10228"/>
    <lineage>
        <taxon>Eukaryota</taxon>
        <taxon>Metazoa</taxon>
        <taxon>Placozoa</taxon>
        <taxon>Uniplacotomia</taxon>
        <taxon>Trichoplacea</taxon>
        <taxon>Trichoplacidae</taxon>
        <taxon>Trichoplax</taxon>
    </lineage>
</organism>
<name>B3S2J8_TRIAD</name>
<dbReference type="InParanoid" id="B3S2J8"/>
<sequence>MLIDNTNGVLEPRQSQVSIGSGATAALFYKVIALLVVQESFMYYAVGWPKKFSASKTSSIKNIGPILAVRSSRERRVIATVSATTVCLWNHRPRALIAVYVWPERALKQMGYFVDLHWKSDASALAIRTNKGFIVILNVCKDSLNQKDHELYRIKSKSIICRQEEIIVTTRGGNIFHYKWDGLLYAQLTVQINNIPFSADQSNAKASFLSPDDSYIIAIEYSRSLHGYAIILEDGRGAFVLCSAPTVSPNSLYAVWAKNTSTATCIAINNKYRFIVFGLSNGQAAAYNLDEVTGALNLSHKLKFVHKDPIDVSSVAGAVRCIRWSPDGCVLAMSWEKCGLAIWTVFGSLILCTLRMDYRPLIDGLGNQTLQIRDLDWDVEGYHLWFVVDKSETFDSSPECIYQMQFVKSASSVNPNAGNICHVLLQAEDRLYLHILDSNSTSGYLRSVNDINSYNSSLDERSFNKGNQPNQSQADINILLGSKQWCVIQVPSSYMVGENWPIRYSAIDKTGRYLAVAAVMGIAHYSIATQKWKLFGNIAQEQNFSVTGGLAWWKDMLMVACYNIQQAQEELRIYPRGLNLDNAFMTSEKLSSSAILLNVYRDFIMVYGSNCKLRLYKIEKKEKKQHHPVAVLHRLQDISLESYVPHGNALISVTLTCINAESDEKEPESLLLNIAGRLILLPRDRSKKATQAAFSCPIALSSTVEMVWSTPRTRTTHKYLTDALWLGCGADGMKVWLPLYPSSEGKQPNFVAKRIMLPFKLDVYPQAVLFEEAVILGASNETIDLKSPGKSDVTFPFYSIDRTTQIYLHHILRQLLRRNLDVHAYEVARCCMSLPYFSHILELMLHEVLEEEATASEPMPDALLPRIVAFIQEFPSYYHIVVHCARKTEFDLWDYLFAAVGNPKNMFEECLASGDLETATSCLIILQNLEPSDVSRLHATLLLDTALAKHKWELAQDVVRFLRAAGPCSDTPPRTSISSSGPLTPPVTPTRSGETTSWPSSKKNSLVISGSTIRDRLSQSTAEKGYTVEETEFYVDSVLKNHATNLLKSCQLRELGLFSAYLDFPLYEWLIKERVHITAIEDFPSCLLKIHKQFDWPFPGNNSESSSDTAKTEEAKKILLEDLTHNALNLRQLSLEDSSTNYQRATSEFTPDSNIDSSQYQASILTRMENNAASHLLAPEYLKAPSSNDSLVTSVDTSCAASVLEDVEDTTISFADVDDMYEEVIMNCHPQRAMELSYGYRKFVIYCQLMALGNINSDTPIASPNVTPQGNLSHEESVEKISTDTLSSVEKPHENIVSPDPQNVQKGETIPSTIHPIESSSPTEKGSDCIIS</sequence>
<dbReference type="GO" id="GO:0005829">
    <property type="term" value="C:cytosol"/>
    <property type="evidence" value="ECO:0000318"/>
    <property type="project" value="GO_Central"/>
</dbReference>
<dbReference type="PhylomeDB" id="B3S2J8"/>
<dbReference type="Pfam" id="PF25440">
    <property type="entry name" value="Beta-prop_RIC1_2nd"/>
    <property type="match status" value="1"/>
</dbReference>
<evidence type="ECO:0000313" key="6">
    <source>
        <dbReference type="EMBL" id="EDV23434.1"/>
    </source>
</evidence>